<sequence>MTIVEHDEHGRPELPFTADESETLLGFLDYQRATLAWKAQGLTDEELRATLPPTDMSLGGLLKHLARVEDHWFTATVGEQDAVEPWASMRWAAEWQDAGADTGESLRRLWAQRVDASRAVVADRLAAGGDALARTYPAWGGRGRVSLRWVLVHMIEEYARHNGHADLLRQSIDGSTGE</sequence>
<dbReference type="AlphaFoldDB" id="A0A6J4MZF7"/>
<dbReference type="SUPFAM" id="SSF109854">
    <property type="entry name" value="DinB/YfiT-like putative metalloenzymes"/>
    <property type="match status" value="1"/>
</dbReference>
<organism evidence="1">
    <name type="scientific">uncultured Nocardioidaceae bacterium</name>
    <dbReference type="NCBI Taxonomy" id="253824"/>
    <lineage>
        <taxon>Bacteria</taxon>
        <taxon>Bacillati</taxon>
        <taxon>Actinomycetota</taxon>
        <taxon>Actinomycetes</taxon>
        <taxon>Propionibacteriales</taxon>
        <taxon>Nocardioidaceae</taxon>
        <taxon>environmental samples</taxon>
    </lineage>
</organism>
<reference evidence="1" key="1">
    <citation type="submission" date="2020-02" db="EMBL/GenBank/DDBJ databases">
        <authorList>
            <person name="Meier V. D."/>
        </authorList>
    </citation>
    <scope>NUCLEOTIDE SEQUENCE</scope>
    <source>
        <strain evidence="1">AVDCRST_MAG47</strain>
    </source>
</reference>
<dbReference type="Pfam" id="PF04978">
    <property type="entry name" value="MST"/>
    <property type="match status" value="1"/>
</dbReference>
<evidence type="ECO:0000313" key="1">
    <source>
        <dbReference type="EMBL" id="CAA9368683.1"/>
    </source>
</evidence>
<dbReference type="EMBL" id="CADCUK010000065">
    <property type="protein sequence ID" value="CAA9368683.1"/>
    <property type="molecule type" value="Genomic_DNA"/>
</dbReference>
<gene>
    <name evidence="1" type="ORF">AVDCRST_MAG47-910</name>
</gene>
<dbReference type="InterPro" id="IPR034660">
    <property type="entry name" value="DinB/YfiT-like"/>
</dbReference>
<accession>A0A6J4MZF7</accession>
<protein>
    <recommendedName>
        <fullName evidence="2">Mini-circle protein</fullName>
    </recommendedName>
</protein>
<dbReference type="InterPro" id="IPR007061">
    <property type="entry name" value="MST-like"/>
</dbReference>
<name>A0A6J4MZF7_9ACTN</name>
<evidence type="ECO:0008006" key="2">
    <source>
        <dbReference type="Google" id="ProtNLM"/>
    </source>
</evidence>
<proteinExistence type="predicted"/>
<dbReference type="Gene3D" id="1.20.120.450">
    <property type="entry name" value="dinb family like domain"/>
    <property type="match status" value="1"/>
</dbReference>